<evidence type="ECO:0000313" key="17">
    <source>
        <dbReference type="Proteomes" id="UP000037600"/>
    </source>
</evidence>
<dbReference type="PRINTS" id="PR00344">
    <property type="entry name" value="BCTRLSENSOR"/>
</dbReference>
<dbReference type="PATRIC" id="fig|1513271.3.peg.304"/>
<dbReference type="SMART" id="SM00448">
    <property type="entry name" value="REC"/>
    <property type="match status" value="1"/>
</dbReference>
<feature type="coiled-coil region" evidence="12">
    <location>
        <begin position="5"/>
        <end position="32"/>
    </location>
</feature>
<dbReference type="FunFam" id="1.10.287.130:FF:000002">
    <property type="entry name" value="Two-component osmosensing histidine kinase"/>
    <property type="match status" value="1"/>
</dbReference>
<sequence>MAELTRSLEEKISDLESQLKIANAERIKYKQLFEASGDALSIIDLSTGKFTECNQAAVDMHGVKTKDNFLNLTPADISPEFQPCGHSSQELAEKHIQNSFTEGPQLFQWQHCRLDGSSFPCLVSLTALPLEDQNLILAIGRDISELVETQDRLERVISEKMHFETAYLEEKEKFEKFVNLAPIGIAINRLEDGAFEYVNNEFSRFTGYEVDELNTLDYWQLTPKKYEAQEFEQLQSLAEYGRYGPYQKEYIHKQGHTYPVLLSGIKIAKNDGQEYIWSVVQDISQQKQIEQQIQVAWEKAESMAFRMKLANDSAGIGVWEWDVLSNELIWDDWMYTLYGVSKAEFSGAYEAWENSVHPDDIEDAKTKLFEAVQGCGIYNPEFRVIHPNGQVRTLKASAEVIKDDKGNTLKVIGVNYDITDKVEAIKALSLAKQEAERASQTKSKFLANMSHEIRTPMNAVLGGLQLLNNQQLTQENQTILDNASWSAKSLLTIINDILDYSKIEDNKLKLEQKPLSLIKVLDSVKFDMAIPVNNKGIEFVSIIDNNFIDGWVGDIVRIKQILLNLVSNAVKFTERGNVKVVLSCIQYQEQQAVCFKVIDTGIGMSKEVQNLIFERFSQADTSTTRKFGGTGLGMSITDNLIKIMGGTIEIESEPGKGTQVQVILPLEKAEQASIKEKHTSADIPNLAGKKILIAEDNEINQMILESMLKVTKAEITIVNNGQLAVDVAKKQDFNIVLMDIQMPQMDGLEAQQKIRQIKKDLPIVALTANAMLEDVKLYLSQGFVEHVSKPIDIQLLYGVLEHYLN</sequence>
<keyword evidence="3 11" id="KW-0597">Phosphoprotein</keyword>
<dbReference type="InterPro" id="IPR035965">
    <property type="entry name" value="PAS-like_dom_sf"/>
</dbReference>
<feature type="domain" description="PAC" evidence="15">
    <location>
        <begin position="378"/>
        <end position="430"/>
    </location>
</feature>
<organism evidence="16 17">
    <name type="scientific">Catenovulum maritimum</name>
    <dbReference type="NCBI Taxonomy" id="1513271"/>
    <lineage>
        <taxon>Bacteria</taxon>
        <taxon>Pseudomonadati</taxon>
        <taxon>Pseudomonadota</taxon>
        <taxon>Gammaproteobacteria</taxon>
        <taxon>Alteromonadales</taxon>
        <taxon>Alteromonadaceae</taxon>
        <taxon>Catenovulum</taxon>
    </lineage>
</organism>
<evidence type="ECO:0000256" key="7">
    <source>
        <dbReference type="ARBA" id="ARBA00022840"/>
    </source>
</evidence>
<dbReference type="GO" id="GO:0000155">
    <property type="term" value="F:phosphorelay sensor kinase activity"/>
    <property type="evidence" value="ECO:0007669"/>
    <property type="project" value="InterPro"/>
</dbReference>
<dbReference type="InterPro" id="IPR011006">
    <property type="entry name" value="CheY-like_superfamily"/>
</dbReference>
<evidence type="ECO:0000256" key="8">
    <source>
        <dbReference type="ARBA" id="ARBA00023012"/>
    </source>
</evidence>
<dbReference type="InterPro" id="IPR001789">
    <property type="entry name" value="Sig_transdc_resp-reg_receiver"/>
</dbReference>
<evidence type="ECO:0000256" key="5">
    <source>
        <dbReference type="ARBA" id="ARBA00022741"/>
    </source>
</evidence>
<reference evidence="16 17" key="1">
    <citation type="submission" date="2015-04" db="EMBL/GenBank/DDBJ databases">
        <title>Draft Genome Sequence of the Novel Agar-Digesting Marine Bacterium Q1.</title>
        <authorList>
            <person name="Li Y."/>
            <person name="Li D."/>
            <person name="Chen G."/>
            <person name="Du Z."/>
        </authorList>
    </citation>
    <scope>NUCLEOTIDE SEQUENCE [LARGE SCALE GENOMIC DNA]</scope>
    <source>
        <strain evidence="16 17">Q1</strain>
    </source>
</reference>
<dbReference type="InterPro" id="IPR004358">
    <property type="entry name" value="Sig_transdc_His_kin-like_C"/>
</dbReference>
<evidence type="ECO:0000256" key="3">
    <source>
        <dbReference type="ARBA" id="ARBA00022553"/>
    </source>
</evidence>
<dbReference type="AlphaFoldDB" id="A0A0J8GVJ6"/>
<evidence type="ECO:0000256" key="10">
    <source>
        <dbReference type="ARBA" id="ARBA00068150"/>
    </source>
</evidence>
<keyword evidence="4" id="KW-0808">Transferase</keyword>
<dbReference type="SMART" id="SM00387">
    <property type="entry name" value="HATPase_c"/>
    <property type="match status" value="1"/>
</dbReference>
<gene>
    <name evidence="16" type="ORF">XM47_01445</name>
</gene>
<comment type="caution">
    <text evidence="16">The sequence shown here is derived from an EMBL/GenBank/DDBJ whole genome shotgun (WGS) entry which is preliminary data.</text>
</comment>
<dbReference type="InterPro" id="IPR001610">
    <property type="entry name" value="PAC"/>
</dbReference>
<dbReference type="InterPro" id="IPR000014">
    <property type="entry name" value="PAS"/>
</dbReference>
<dbReference type="CDD" id="cd00130">
    <property type="entry name" value="PAS"/>
    <property type="match status" value="3"/>
</dbReference>
<evidence type="ECO:0000259" key="15">
    <source>
        <dbReference type="PROSITE" id="PS50113"/>
    </source>
</evidence>
<dbReference type="Proteomes" id="UP000037600">
    <property type="component" value="Unassembled WGS sequence"/>
</dbReference>
<feature type="domain" description="PAC" evidence="15">
    <location>
        <begin position="244"/>
        <end position="295"/>
    </location>
</feature>
<dbReference type="InterPro" id="IPR003661">
    <property type="entry name" value="HisK_dim/P_dom"/>
</dbReference>
<dbReference type="EMBL" id="LAZL01000002">
    <property type="protein sequence ID" value="KMT66810.1"/>
    <property type="molecule type" value="Genomic_DNA"/>
</dbReference>
<dbReference type="CDD" id="cd17546">
    <property type="entry name" value="REC_hyHK_CKI1_RcsC-like"/>
    <property type="match status" value="1"/>
</dbReference>
<dbReference type="Gene3D" id="1.10.287.130">
    <property type="match status" value="1"/>
</dbReference>
<protein>
    <recommendedName>
        <fullName evidence="10">Sensory/regulatory protein RpfC</fullName>
        <ecNumber evidence="2">2.7.13.3</ecNumber>
    </recommendedName>
</protein>
<dbReference type="Pfam" id="PF02518">
    <property type="entry name" value="HATPase_c"/>
    <property type="match status" value="1"/>
</dbReference>
<dbReference type="STRING" id="1513271.XM47_01445"/>
<dbReference type="PROSITE" id="PS50109">
    <property type="entry name" value="HIS_KIN"/>
    <property type="match status" value="1"/>
</dbReference>
<keyword evidence="8" id="KW-0902">Two-component regulatory system</keyword>
<dbReference type="SUPFAM" id="SSF55874">
    <property type="entry name" value="ATPase domain of HSP90 chaperone/DNA topoisomerase II/histidine kinase"/>
    <property type="match status" value="1"/>
</dbReference>
<dbReference type="RefSeq" id="WP_048688550.1">
    <property type="nucleotide sequence ID" value="NZ_KQ130482.1"/>
</dbReference>
<dbReference type="PROSITE" id="PS50113">
    <property type="entry name" value="PAC"/>
    <property type="match status" value="2"/>
</dbReference>
<evidence type="ECO:0000256" key="12">
    <source>
        <dbReference type="SAM" id="Coils"/>
    </source>
</evidence>
<dbReference type="Pfam" id="PF13426">
    <property type="entry name" value="PAS_9"/>
    <property type="match status" value="2"/>
</dbReference>
<evidence type="ECO:0000256" key="9">
    <source>
        <dbReference type="ARBA" id="ARBA00064003"/>
    </source>
</evidence>
<keyword evidence="12" id="KW-0175">Coiled coil</keyword>
<dbReference type="SMART" id="SM00388">
    <property type="entry name" value="HisKA"/>
    <property type="match status" value="1"/>
</dbReference>
<dbReference type="SUPFAM" id="SSF55785">
    <property type="entry name" value="PYP-like sensor domain (PAS domain)"/>
    <property type="match status" value="3"/>
</dbReference>
<dbReference type="Gene3D" id="3.30.450.20">
    <property type="entry name" value="PAS domain"/>
    <property type="match status" value="3"/>
</dbReference>
<dbReference type="Gene3D" id="2.10.70.100">
    <property type="match status" value="1"/>
</dbReference>
<evidence type="ECO:0000256" key="2">
    <source>
        <dbReference type="ARBA" id="ARBA00012438"/>
    </source>
</evidence>
<dbReference type="FunFam" id="3.30.565.10:FF:000010">
    <property type="entry name" value="Sensor histidine kinase RcsC"/>
    <property type="match status" value="1"/>
</dbReference>
<feature type="modified residue" description="4-aspartylphosphate" evidence="11">
    <location>
        <position position="739"/>
    </location>
</feature>
<dbReference type="Pfam" id="PF00512">
    <property type="entry name" value="HisKA"/>
    <property type="match status" value="1"/>
</dbReference>
<evidence type="ECO:0000259" key="13">
    <source>
        <dbReference type="PROSITE" id="PS50109"/>
    </source>
</evidence>
<dbReference type="Pfam" id="PF00072">
    <property type="entry name" value="Response_reg"/>
    <property type="match status" value="1"/>
</dbReference>
<dbReference type="PROSITE" id="PS50110">
    <property type="entry name" value="RESPONSE_REGULATORY"/>
    <property type="match status" value="1"/>
</dbReference>
<dbReference type="InterPro" id="IPR000700">
    <property type="entry name" value="PAS-assoc_C"/>
</dbReference>
<dbReference type="InterPro" id="IPR005467">
    <property type="entry name" value="His_kinase_dom"/>
</dbReference>
<accession>A0A0J8GVJ6</accession>
<name>A0A0J8GVJ6_9ALTE</name>
<dbReference type="SUPFAM" id="SSF47384">
    <property type="entry name" value="Homodimeric domain of signal transducing histidine kinase"/>
    <property type="match status" value="1"/>
</dbReference>
<dbReference type="SMART" id="SM00086">
    <property type="entry name" value="PAC"/>
    <property type="match status" value="3"/>
</dbReference>
<dbReference type="Gene3D" id="3.40.50.2300">
    <property type="match status" value="1"/>
</dbReference>
<evidence type="ECO:0000256" key="11">
    <source>
        <dbReference type="PROSITE-ProRule" id="PRU00169"/>
    </source>
</evidence>
<dbReference type="InterPro" id="IPR013655">
    <property type="entry name" value="PAS_fold_3"/>
</dbReference>
<evidence type="ECO:0000256" key="6">
    <source>
        <dbReference type="ARBA" id="ARBA00022777"/>
    </source>
</evidence>
<dbReference type="GO" id="GO:0005524">
    <property type="term" value="F:ATP binding"/>
    <property type="evidence" value="ECO:0007669"/>
    <property type="project" value="UniProtKB-KW"/>
</dbReference>
<dbReference type="InterPro" id="IPR036890">
    <property type="entry name" value="HATPase_C_sf"/>
</dbReference>
<evidence type="ECO:0000259" key="14">
    <source>
        <dbReference type="PROSITE" id="PS50110"/>
    </source>
</evidence>
<comment type="catalytic activity">
    <reaction evidence="1">
        <text>ATP + protein L-histidine = ADP + protein N-phospho-L-histidine.</text>
        <dbReference type="EC" id="2.7.13.3"/>
    </reaction>
</comment>
<keyword evidence="6 16" id="KW-0418">Kinase</keyword>
<proteinExistence type="predicted"/>
<dbReference type="SMART" id="SM00091">
    <property type="entry name" value="PAS"/>
    <property type="match status" value="3"/>
</dbReference>
<keyword evidence="5" id="KW-0547">Nucleotide-binding</keyword>
<evidence type="ECO:0000313" key="16">
    <source>
        <dbReference type="EMBL" id="KMT66810.1"/>
    </source>
</evidence>
<keyword evidence="17" id="KW-1185">Reference proteome</keyword>
<dbReference type="EC" id="2.7.13.3" evidence="2"/>
<comment type="subunit">
    <text evidence="9">At low DSF concentrations, interacts with RpfF.</text>
</comment>
<dbReference type="Pfam" id="PF08447">
    <property type="entry name" value="PAS_3"/>
    <property type="match status" value="1"/>
</dbReference>
<dbReference type="OrthoDB" id="9810730at2"/>
<evidence type="ECO:0000256" key="1">
    <source>
        <dbReference type="ARBA" id="ARBA00000085"/>
    </source>
</evidence>
<dbReference type="InterPro" id="IPR003594">
    <property type="entry name" value="HATPase_dom"/>
</dbReference>
<dbReference type="PANTHER" id="PTHR45339:SF1">
    <property type="entry name" value="HYBRID SIGNAL TRANSDUCTION HISTIDINE KINASE J"/>
    <property type="match status" value="1"/>
</dbReference>
<dbReference type="NCBIfam" id="TIGR00229">
    <property type="entry name" value="sensory_box"/>
    <property type="match status" value="3"/>
</dbReference>
<dbReference type="InterPro" id="IPR036097">
    <property type="entry name" value="HisK_dim/P_sf"/>
</dbReference>
<feature type="domain" description="Histidine kinase" evidence="13">
    <location>
        <begin position="448"/>
        <end position="668"/>
    </location>
</feature>
<dbReference type="CDD" id="cd00082">
    <property type="entry name" value="HisKA"/>
    <property type="match status" value="1"/>
</dbReference>
<dbReference type="Gene3D" id="3.30.565.10">
    <property type="entry name" value="Histidine kinase-like ATPase, C-terminal domain"/>
    <property type="match status" value="1"/>
</dbReference>
<dbReference type="SUPFAM" id="SSF52172">
    <property type="entry name" value="CheY-like"/>
    <property type="match status" value="1"/>
</dbReference>
<dbReference type="PANTHER" id="PTHR45339">
    <property type="entry name" value="HYBRID SIGNAL TRANSDUCTION HISTIDINE KINASE J"/>
    <property type="match status" value="1"/>
</dbReference>
<evidence type="ECO:0000256" key="4">
    <source>
        <dbReference type="ARBA" id="ARBA00022679"/>
    </source>
</evidence>
<dbReference type="CDD" id="cd16922">
    <property type="entry name" value="HATPase_EvgS-ArcB-TorS-like"/>
    <property type="match status" value="1"/>
</dbReference>
<feature type="domain" description="Response regulatory" evidence="14">
    <location>
        <begin position="690"/>
        <end position="804"/>
    </location>
</feature>
<keyword evidence="7" id="KW-0067">ATP-binding</keyword>